<keyword evidence="3" id="KW-0813">Transport</keyword>
<evidence type="ECO:0000256" key="8">
    <source>
        <dbReference type="ARBA" id="ARBA00023136"/>
    </source>
</evidence>
<dbReference type="Proteomes" id="UP000623681">
    <property type="component" value="Unassembled WGS sequence"/>
</dbReference>
<dbReference type="AlphaFoldDB" id="A0A937FDR7"/>
<dbReference type="EMBL" id="JAESWA010000019">
    <property type="protein sequence ID" value="MBL4931358.1"/>
    <property type="molecule type" value="Genomic_DNA"/>
</dbReference>
<dbReference type="SUPFAM" id="SSF52540">
    <property type="entry name" value="P-loop containing nucleoside triphosphate hydrolases"/>
    <property type="match status" value="1"/>
</dbReference>
<dbReference type="GO" id="GO:0015424">
    <property type="term" value="F:ABC-type amino acid transporter activity"/>
    <property type="evidence" value="ECO:0007669"/>
    <property type="project" value="InterPro"/>
</dbReference>
<evidence type="ECO:0000259" key="9">
    <source>
        <dbReference type="PROSITE" id="PS50893"/>
    </source>
</evidence>
<feature type="domain" description="ABC transporter" evidence="9">
    <location>
        <begin position="3"/>
        <end position="246"/>
    </location>
</feature>
<keyword evidence="5" id="KW-0547">Nucleotide-binding</keyword>
<organism evidence="10 11">
    <name type="scientific">Clostridium paridis</name>
    <dbReference type="NCBI Taxonomy" id="2803863"/>
    <lineage>
        <taxon>Bacteria</taxon>
        <taxon>Bacillati</taxon>
        <taxon>Bacillota</taxon>
        <taxon>Clostridia</taxon>
        <taxon>Eubacteriales</taxon>
        <taxon>Clostridiaceae</taxon>
        <taxon>Clostridium</taxon>
    </lineage>
</organism>
<accession>A0A937FDR7</accession>
<comment type="similarity">
    <text evidence="2">Belongs to the ABC transporter superfamily.</text>
</comment>
<dbReference type="SMART" id="SM00382">
    <property type="entry name" value="AAA"/>
    <property type="match status" value="1"/>
</dbReference>
<evidence type="ECO:0000256" key="7">
    <source>
        <dbReference type="ARBA" id="ARBA00022970"/>
    </source>
</evidence>
<keyword evidence="11" id="KW-1185">Reference proteome</keyword>
<dbReference type="GO" id="GO:0016887">
    <property type="term" value="F:ATP hydrolysis activity"/>
    <property type="evidence" value="ECO:0007669"/>
    <property type="project" value="InterPro"/>
</dbReference>
<evidence type="ECO:0000256" key="1">
    <source>
        <dbReference type="ARBA" id="ARBA00004202"/>
    </source>
</evidence>
<dbReference type="Pfam" id="PF00005">
    <property type="entry name" value="ABC_tran"/>
    <property type="match status" value="1"/>
</dbReference>
<keyword evidence="8" id="KW-0472">Membrane</keyword>
<comment type="subcellular location">
    <subcellularLocation>
        <location evidence="1">Cell membrane</location>
        <topology evidence="1">Peripheral membrane protein</topology>
    </subcellularLocation>
</comment>
<evidence type="ECO:0000313" key="11">
    <source>
        <dbReference type="Proteomes" id="UP000623681"/>
    </source>
</evidence>
<dbReference type="GO" id="GO:0005524">
    <property type="term" value="F:ATP binding"/>
    <property type="evidence" value="ECO:0007669"/>
    <property type="project" value="UniProtKB-KW"/>
</dbReference>
<evidence type="ECO:0000256" key="4">
    <source>
        <dbReference type="ARBA" id="ARBA00022475"/>
    </source>
</evidence>
<evidence type="ECO:0000256" key="2">
    <source>
        <dbReference type="ARBA" id="ARBA00005417"/>
    </source>
</evidence>
<dbReference type="InterPro" id="IPR003593">
    <property type="entry name" value="AAA+_ATPase"/>
</dbReference>
<keyword evidence="6 10" id="KW-0067">ATP-binding</keyword>
<gene>
    <name evidence="10" type="ORF">JK634_06035</name>
</gene>
<dbReference type="PANTHER" id="PTHR43166">
    <property type="entry name" value="AMINO ACID IMPORT ATP-BINDING PROTEIN"/>
    <property type="match status" value="1"/>
</dbReference>
<dbReference type="PIRSF" id="PIRSF039085">
    <property type="entry name" value="ABC_ATPase_HisP"/>
    <property type="match status" value="1"/>
</dbReference>
<evidence type="ECO:0000256" key="6">
    <source>
        <dbReference type="ARBA" id="ARBA00022840"/>
    </source>
</evidence>
<evidence type="ECO:0000256" key="5">
    <source>
        <dbReference type="ARBA" id="ARBA00022741"/>
    </source>
</evidence>
<dbReference type="PROSITE" id="PS50893">
    <property type="entry name" value="ABC_TRANSPORTER_2"/>
    <property type="match status" value="1"/>
</dbReference>
<protein>
    <submittedName>
        <fullName evidence="10">Amino acid ABC transporter ATP-binding protein</fullName>
    </submittedName>
</protein>
<dbReference type="Gene3D" id="3.40.50.300">
    <property type="entry name" value="P-loop containing nucleotide triphosphate hydrolases"/>
    <property type="match status" value="1"/>
</dbReference>
<evidence type="ECO:0000256" key="3">
    <source>
        <dbReference type="ARBA" id="ARBA00022448"/>
    </source>
</evidence>
<keyword evidence="4" id="KW-1003">Cell membrane</keyword>
<name>A0A937FDR7_9CLOT</name>
<dbReference type="PANTHER" id="PTHR43166:SF9">
    <property type="entry name" value="GLUTAMATE_ASPARTATE IMPORT ATP-BINDING PROTEIN GLTL"/>
    <property type="match status" value="1"/>
</dbReference>
<dbReference type="InterPro" id="IPR003439">
    <property type="entry name" value="ABC_transporter-like_ATP-bd"/>
</dbReference>
<dbReference type="InterPro" id="IPR027417">
    <property type="entry name" value="P-loop_NTPase"/>
</dbReference>
<sequence length="249" mass="27521">MSLVVKELNKSFKGKKVLNNVSFEVKQGEIVALLGQSGAGKTTVLRCINGLEKADGGSIEVDGNFLFKKEDRKIVYSSGEEMKNVRRSLGLVFQNFNLFPHMSVMENIIEAPVNVYKVPKEEAKEKARDLLKQVGLEEKEDSYPFELSGGQKQRVAIARACALNPKIMCFDEPTSALDPELTEGIATAIEGLAKTGMGVLIITHDMAFAKRVSDRVLFMENGDIIEEGTVEEIFNNPKNERTKSFLGNS</sequence>
<comment type="caution">
    <text evidence="10">The sequence shown here is derived from an EMBL/GenBank/DDBJ whole genome shotgun (WGS) entry which is preliminary data.</text>
</comment>
<dbReference type="InterPro" id="IPR030679">
    <property type="entry name" value="ABC_ATPase_HisP-typ"/>
</dbReference>
<proteinExistence type="inferred from homology"/>
<reference evidence="10" key="1">
    <citation type="submission" date="2021-01" db="EMBL/GenBank/DDBJ databases">
        <title>Genome public.</title>
        <authorList>
            <person name="Liu C."/>
            <person name="Sun Q."/>
        </authorList>
    </citation>
    <scope>NUCLEOTIDE SEQUENCE</scope>
    <source>
        <strain evidence="10">YIM B02565</strain>
    </source>
</reference>
<keyword evidence="7" id="KW-0029">Amino-acid transport</keyword>
<dbReference type="GO" id="GO:0005886">
    <property type="term" value="C:plasma membrane"/>
    <property type="evidence" value="ECO:0007669"/>
    <property type="project" value="UniProtKB-SubCell"/>
</dbReference>
<evidence type="ECO:0000313" key="10">
    <source>
        <dbReference type="EMBL" id="MBL4931358.1"/>
    </source>
</evidence>
<dbReference type="InterPro" id="IPR050086">
    <property type="entry name" value="MetN_ABC_transporter-like"/>
</dbReference>